<sequence>MAVRMKTFPCERCYFRRRAEADPRSLLARFWRWHTRWCPGWKAYQKELARREAEAADNLG</sequence>
<organism evidence="1 2">
    <name type="scientific">Desulfocurvibacter africanus PCS</name>
    <dbReference type="NCBI Taxonomy" id="1262666"/>
    <lineage>
        <taxon>Bacteria</taxon>
        <taxon>Pseudomonadati</taxon>
        <taxon>Thermodesulfobacteriota</taxon>
        <taxon>Desulfovibrionia</taxon>
        <taxon>Desulfovibrionales</taxon>
        <taxon>Desulfovibrionaceae</taxon>
        <taxon>Desulfocurvibacter</taxon>
    </lineage>
</organism>
<dbReference type="EMBL" id="AOSV01000019">
    <property type="protein sequence ID" value="EMG37400.1"/>
    <property type="molecule type" value="Genomic_DNA"/>
</dbReference>
<comment type="caution">
    <text evidence="1">The sequence shown here is derived from an EMBL/GenBank/DDBJ whole genome shotgun (WGS) entry which is preliminary data.</text>
</comment>
<gene>
    <name evidence="1" type="ORF">PCS_01913</name>
</gene>
<dbReference type="PATRIC" id="fig|1262666.3.peg.1938"/>
<accession>M5PTN7</accession>
<dbReference type="Proteomes" id="UP000011922">
    <property type="component" value="Unassembled WGS sequence"/>
</dbReference>
<reference evidence="1 2" key="1">
    <citation type="journal article" date="2013" name="Genome Announc.">
        <title>Draft Genome Sequence for Desulfovibrio africanus Strain PCS.</title>
        <authorList>
            <person name="Brown S.D."/>
            <person name="Utturkar S.M."/>
            <person name="Arkin A.P."/>
            <person name="Deutschbauer A.M."/>
            <person name="Elias D.A."/>
            <person name="Hazen T.C."/>
            <person name="Chakraborty R."/>
        </authorList>
    </citation>
    <scope>NUCLEOTIDE SEQUENCE [LARGE SCALE GENOMIC DNA]</scope>
    <source>
        <strain evidence="1 2">PCS</strain>
    </source>
</reference>
<name>M5PTN7_DESAF</name>
<proteinExistence type="predicted"/>
<dbReference type="OrthoDB" id="286356at2"/>
<evidence type="ECO:0000313" key="1">
    <source>
        <dbReference type="EMBL" id="EMG37400.1"/>
    </source>
</evidence>
<dbReference type="RefSeq" id="WP_005986542.1">
    <property type="nucleotide sequence ID" value="NZ_AOSV01000019.1"/>
</dbReference>
<evidence type="ECO:0000313" key="2">
    <source>
        <dbReference type="Proteomes" id="UP000011922"/>
    </source>
</evidence>
<protein>
    <submittedName>
        <fullName evidence="1">Uncharacterized protein</fullName>
    </submittedName>
</protein>
<dbReference type="AlphaFoldDB" id="M5PTN7"/>